<sequence>MRETNKSVHPKQLEGQKSCVKPIKVSIKSSWKDKIMRKTNKSVHQK</sequence>
<dbReference type="AlphaFoldDB" id="A0AA90TVA8"/>
<name>A0AA90TVA8_9BACI</name>
<evidence type="ECO:0000313" key="1">
    <source>
        <dbReference type="EMBL" id="MDQ6594883.1"/>
    </source>
</evidence>
<organism evidence="1 2">
    <name type="scientific">Bacillus salipaludis</name>
    <dbReference type="NCBI Taxonomy" id="2547811"/>
    <lineage>
        <taxon>Bacteria</taxon>
        <taxon>Bacillati</taxon>
        <taxon>Bacillota</taxon>
        <taxon>Bacilli</taxon>
        <taxon>Bacillales</taxon>
        <taxon>Bacillaceae</taxon>
        <taxon>Bacillus</taxon>
    </lineage>
</organism>
<comment type="caution">
    <text evidence="1">The sequence shown here is derived from an EMBL/GenBank/DDBJ whole genome shotgun (WGS) entry which is preliminary data.</text>
</comment>
<protein>
    <submittedName>
        <fullName evidence="1">Uncharacterized protein</fullName>
    </submittedName>
</protein>
<proteinExistence type="predicted"/>
<reference evidence="1" key="1">
    <citation type="submission" date="2023-08" db="EMBL/GenBank/DDBJ databases">
        <title>Nitrogen cycling bacteria in agricultural field soils.</title>
        <authorList>
            <person name="Jang J."/>
        </authorList>
    </citation>
    <scope>NUCLEOTIDE SEQUENCE</scope>
    <source>
        <strain evidence="1">PS3-36</strain>
    </source>
</reference>
<gene>
    <name evidence="1" type="ORF">RCG21_00205</name>
</gene>
<keyword evidence="2" id="KW-1185">Reference proteome</keyword>
<dbReference type="RefSeq" id="WP_308912645.1">
    <property type="nucleotide sequence ID" value="NZ_JAVGVR010000001.1"/>
</dbReference>
<evidence type="ECO:0000313" key="2">
    <source>
        <dbReference type="Proteomes" id="UP001178888"/>
    </source>
</evidence>
<accession>A0AA90TVA8</accession>
<dbReference type="EMBL" id="JAVGVR010000001">
    <property type="protein sequence ID" value="MDQ6594883.1"/>
    <property type="molecule type" value="Genomic_DNA"/>
</dbReference>
<dbReference type="Proteomes" id="UP001178888">
    <property type="component" value="Unassembled WGS sequence"/>
</dbReference>